<dbReference type="EMBL" id="JAIWYP010000011">
    <property type="protein sequence ID" value="KAH3735256.1"/>
    <property type="molecule type" value="Genomic_DNA"/>
</dbReference>
<evidence type="ECO:0000313" key="1">
    <source>
        <dbReference type="EMBL" id="KAH3735256.1"/>
    </source>
</evidence>
<proteinExistence type="predicted"/>
<protein>
    <submittedName>
        <fullName evidence="1">Uncharacterized protein</fullName>
    </submittedName>
</protein>
<dbReference type="Proteomes" id="UP000828390">
    <property type="component" value="Unassembled WGS sequence"/>
</dbReference>
<keyword evidence="2" id="KW-1185">Reference proteome</keyword>
<name>A0A9D4CXC1_DREPO</name>
<reference evidence="1" key="2">
    <citation type="submission" date="2020-11" db="EMBL/GenBank/DDBJ databases">
        <authorList>
            <person name="McCartney M.A."/>
            <person name="Auch B."/>
            <person name="Kono T."/>
            <person name="Mallez S."/>
            <person name="Becker A."/>
            <person name="Gohl D.M."/>
            <person name="Silverstein K.A.T."/>
            <person name="Koren S."/>
            <person name="Bechman K.B."/>
            <person name="Herman A."/>
            <person name="Abrahante J.E."/>
            <person name="Garbe J."/>
        </authorList>
    </citation>
    <scope>NUCLEOTIDE SEQUENCE</scope>
    <source>
        <strain evidence="1">Duluth1</strain>
        <tissue evidence="1">Whole animal</tissue>
    </source>
</reference>
<accession>A0A9D4CXC1</accession>
<reference evidence="1" key="1">
    <citation type="journal article" date="2019" name="bioRxiv">
        <title>The Genome of the Zebra Mussel, Dreissena polymorpha: A Resource for Invasive Species Research.</title>
        <authorList>
            <person name="McCartney M.A."/>
            <person name="Auch B."/>
            <person name="Kono T."/>
            <person name="Mallez S."/>
            <person name="Zhang Y."/>
            <person name="Obille A."/>
            <person name="Becker A."/>
            <person name="Abrahante J.E."/>
            <person name="Garbe J."/>
            <person name="Badalamenti J.P."/>
            <person name="Herman A."/>
            <person name="Mangelson H."/>
            <person name="Liachko I."/>
            <person name="Sullivan S."/>
            <person name="Sone E.D."/>
            <person name="Koren S."/>
            <person name="Silverstein K.A.T."/>
            <person name="Beckman K.B."/>
            <person name="Gohl D.M."/>
        </authorList>
    </citation>
    <scope>NUCLEOTIDE SEQUENCE</scope>
    <source>
        <strain evidence="1">Duluth1</strain>
        <tissue evidence="1">Whole animal</tissue>
    </source>
</reference>
<dbReference type="AlphaFoldDB" id="A0A9D4CXC1"/>
<comment type="caution">
    <text evidence="1">The sequence shown here is derived from an EMBL/GenBank/DDBJ whole genome shotgun (WGS) entry which is preliminary data.</text>
</comment>
<evidence type="ECO:0000313" key="2">
    <source>
        <dbReference type="Proteomes" id="UP000828390"/>
    </source>
</evidence>
<sequence>MGREMRMSTRRCFASQDISGSLGLAHLWLGASTHSHGPFSFSSDGLDGDLPQASPLSKTVLQRESCLVKFKPSKLSPFYGGYDGFFWANKCFSRCSP</sequence>
<gene>
    <name evidence="1" type="ORF">DPMN_041720</name>
</gene>
<organism evidence="1 2">
    <name type="scientific">Dreissena polymorpha</name>
    <name type="common">Zebra mussel</name>
    <name type="synonym">Mytilus polymorpha</name>
    <dbReference type="NCBI Taxonomy" id="45954"/>
    <lineage>
        <taxon>Eukaryota</taxon>
        <taxon>Metazoa</taxon>
        <taxon>Spiralia</taxon>
        <taxon>Lophotrochozoa</taxon>
        <taxon>Mollusca</taxon>
        <taxon>Bivalvia</taxon>
        <taxon>Autobranchia</taxon>
        <taxon>Heteroconchia</taxon>
        <taxon>Euheterodonta</taxon>
        <taxon>Imparidentia</taxon>
        <taxon>Neoheterodontei</taxon>
        <taxon>Myida</taxon>
        <taxon>Dreissenoidea</taxon>
        <taxon>Dreissenidae</taxon>
        <taxon>Dreissena</taxon>
    </lineage>
</organism>